<dbReference type="GO" id="GO:1990281">
    <property type="term" value="C:efflux pump complex"/>
    <property type="evidence" value="ECO:0007669"/>
    <property type="project" value="TreeGrafter"/>
</dbReference>
<dbReference type="PANTHER" id="PTHR30469">
    <property type="entry name" value="MULTIDRUG RESISTANCE PROTEIN MDTA"/>
    <property type="match status" value="1"/>
</dbReference>
<dbReference type="AlphaFoldDB" id="A0A7D3XWF8"/>
<keyword evidence="1" id="KW-0732">Signal</keyword>
<dbReference type="PANTHER" id="PTHR30469:SF15">
    <property type="entry name" value="HLYD FAMILY OF SECRETION PROTEINS"/>
    <property type="match status" value="1"/>
</dbReference>
<feature type="chain" id="PRO_5029870704" evidence="1">
    <location>
        <begin position="23"/>
        <end position="301"/>
    </location>
</feature>
<dbReference type="GO" id="GO:0015562">
    <property type="term" value="F:efflux transmembrane transporter activity"/>
    <property type="evidence" value="ECO:0007669"/>
    <property type="project" value="TreeGrafter"/>
</dbReference>
<dbReference type="EMBL" id="CP041345">
    <property type="protein sequence ID" value="QKG80688.1"/>
    <property type="molecule type" value="Genomic_DNA"/>
</dbReference>
<name>A0A7D3XWF8_9BACT</name>
<dbReference type="KEGG" id="ttz:FHG85_10570"/>
<organism evidence="2 3">
    <name type="scientific">Tenuifilum thalassicum</name>
    <dbReference type="NCBI Taxonomy" id="2590900"/>
    <lineage>
        <taxon>Bacteria</taxon>
        <taxon>Pseudomonadati</taxon>
        <taxon>Bacteroidota</taxon>
        <taxon>Bacteroidia</taxon>
        <taxon>Bacteroidales</taxon>
        <taxon>Tenuifilaceae</taxon>
        <taxon>Tenuifilum</taxon>
    </lineage>
</organism>
<dbReference type="Proteomes" id="UP000500961">
    <property type="component" value="Chromosome"/>
</dbReference>
<gene>
    <name evidence="2" type="ORF">FHG85_10570</name>
</gene>
<keyword evidence="3" id="KW-1185">Reference proteome</keyword>
<dbReference type="Gene3D" id="2.40.420.20">
    <property type="match status" value="1"/>
</dbReference>
<dbReference type="PROSITE" id="PS51257">
    <property type="entry name" value="PROKAR_LIPOPROTEIN"/>
    <property type="match status" value="1"/>
</dbReference>
<reference evidence="2 3" key="1">
    <citation type="submission" date="2019-07" db="EMBL/GenBank/DDBJ databases">
        <title>Thalassofilum flectens gen. nov., sp. nov., a novel moderate thermophilic anaerobe from a shallow sea hot spring in Kunashir Island (Russia), representing a new family in the order Bacteroidales, and proposal of Thalassofilacea fam. nov.</title>
        <authorList>
            <person name="Kochetkova T.V."/>
            <person name="Podosokorskaya O.A."/>
            <person name="Novikov A."/>
            <person name="Elcheninov A.G."/>
            <person name="Toshchakov S.V."/>
            <person name="Kublanov I.V."/>
        </authorList>
    </citation>
    <scope>NUCLEOTIDE SEQUENCE [LARGE SCALE GENOMIC DNA]</scope>
    <source>
        <strain evidence="2 3">38-H</strain>
    </source>
</reference>
<dbReference type="Gene3D" id="2.40.50.100">
    <property type="match status" value="1"/>
</dbReference>
<feature type="signal peptide" evidence="1">
    <location>
        <begin position="1"/>
        <end position="22"/>
    </location>
</feature>
<evidence type="ECO:0000256" key="1">
    <source>
        <dbReference type="SAM" id="SignalP"/>
    </source>
</evidence>
<accession>A0A7D3XWF8</accession>
<evidence type="ECO:0000313" key="2">
    <source>
        <dbReference type="EMBL" id="QKG80688.1"/>
    </source>
</evidence>
<proteinExistence type="predicted"/>
<sequence>MKKILKSTILFVALVFLISCNQKETTNDTSPCPSVSTIHPVRGNIQESKQLNGQVIYLNKTTITAPISGYITEVNTGVGNWVVKDELLFKIQTKESKALQNSDVSVPNQFGVIPVFASVSGFINTLNVTDANVFISEGNAMATIVKNTDLIIQVNAPFEYASILDNRQDIVIELPNKEVLHAVFYKAIPLVDPISQTQQIYFKLKKQTTLPENLNVLVTFSINKKRESLLLPKDAVLTNETQDKFWIMKVTLDSLAIKVPIIKGIETDGKIEILNPLLNISDEIIVTGGYELPDSTKIKMN</sequence>
<dbReference type="RefSeq" id="WP_173075676.1">
    <property type="nucleotide sequence ID" value="NZ_CP041345.1"/>
</dbReference>
<evidence type="ECO:0000313" key="3">
    <source>
        <dbReference type="Proteomes" id="UP000500961"/>
    </source>
</evidence>
<dbReference type="SUPFAM" id="SSF111369">
    <property type="entry name" value="HlyD-like secretion proteins"/>
    <property type="match status" value="1"/>
</dbReference>
<protein>
    <submittedName>
        <fullName evidence="2">HlyD family efflux transporter periplasmic adaptor subunit</fullName>
    </submittedName>
</protein>